<dbReference type="AlphaFoldDB" id="A0A0G3BNP4"/>
<accession>A0A0G3BNP4</accession>
<reference evidence="2 3" key="1">
    <citation type="submission" date="2015-05" db="EMBL/GenBank/DDBJ databases">
        <authorList>
            <person name="Tang B."/>
            <person name="Yu Y."/>
        </authorList>
    </citation>
    <scope>NUCLEOTIDE SEQUENCE [LARGE SCALE GENOMIC DNA]</scope>
    <source>
        <strain evidence="2 3">DSM 7029</strain>
    </source>
</reference>
<feature type="region of interest" description="Disordered" evidence="1">
    <location>
        <begin position="1"/>
        <end position="30"/>
    </location>
</feature>
<sequence length="97" mass="10544">MMGLATQQPGRREQAGEPRAQGRCVAPPPPPATLISEVEYRALTARFDALWAVASGEADQGEMRRLLALIDPYERVFGPAGRRHEGRADAADLSRST</sequence>
<evidence type="ECO:0000256" key="1">
    <source>
        <dbReference type="SAM" id="MobiDB-lite"/>
    </source>
</evidence>
<dbReference type="EMBL" id="CP011371">
    <property type="protein sequence ID" value="AKJ31074.1"/>
    <property type="molecule type" value="Genomic_DNA"/>
</dbReference>
<dbReference type="Proteomes" id="UP000035352">
    <property type="component" value="Chromosome"/>
</dbReference>
<organism evidence="2 3">
    <name type="scientific">Caldimonas brevitalea</name>
    <dbReference type="NCBI Taxonomy" id="413882"/>
    <lineage>
        <taxon>Bacteria</taxon>
        <taxon>Pseudomonadati</taxon>
        <taxon>Pseudomonadota</taxon>
        <taxon>Betaproteobacteria</taxon>
        <taxon>Burkholderiales</taxon>
        <taxon>Sphaerotilaceae</taxon>
        <taxon>Caldimonas</taxon>
    </lineage>
</organism>
<dbReference type="STRING" id="413882.AAW51_4383"/>
<evidence type="ECO:0000313" key="2">
    <source>
        <dbReference type="EMBL" id="AKJ31074.1"/>
    </source>
</evidence>
<dbReference type="OrthoDB" id="8779837at2"/>
<keyword evidence="3" id="KW-1185">Reference proteome</keyword>
<evidence type="ECO:0000313" key="3">
    <source>
        <dbReference type="Proteomes" id="UP000035352"/>
    </source>
</evidence>
<protein>
    <submittedName>
        <fullName evidence="2">Uncharacterized protein</fullName>
    </submittedName>
</protein>
<gene>
    <name evidence="2" type="ORF">AAW51_4383</name>
</gene>
<dbReference type="KEGG" id="pbh:AAW51_4383"/>
<name>A0A0G3BNP4_9BURK</name>
<proteinExistence type="predicted"/>